<protein>
    <recommendedName>
        <fullName evidence="8">Biopterin-dependent aromatic amino acid hydroxylase family profile domain-containing protein</fullName>
    </recommendedName>
</protein>
<dbReference type="GO" id="GO:0005737">
    <property type="term" value="C:cytoplasm"/>
    <property type="evidence" value="ECO:0007669"/>
    <property type="project" value="TreeGrafter"/>
</dbReference>
<dbReference type="InterPro" id="IPR036951">
    <property type="entry name" value="ArAA_hydroxylase_sf"/>
</dbReference>
<dbReference type="EMBL" id="OC319731">
    <property type="protein sequence ID" value="CAD7406173.1"/>
    <property type="molecule type" value="Genomic_DNA"/>
</dbReference>
<evidence type="ECO:0000313" key="9">
    <source>
        <dbReference type="EMBL" id="CAD7406173.1"/>
    </source>
</evidence>
<dbReference type="GO" id="GO:0030424">
    <property type="term" value="C:axon"/>
    <property type="evidence" value="ECO:0007669"/>
    <property type="project" value="TreeGrafter"/>
</dbReference>
<dbReference type="PROSITE" id="PS00367">
    <property type="entry name" value="BH4_AAA_HYDROXYL_1"/>
    <property type="match status" value="1"/>
</dbReference>
<evidence type="ECO:0000256" key="2">
    <source>
        <dbReference type="ARBA" id="ARBA00009712"/>
    </source>
</evidence>
<keyword evidence="4" id="KW-0560">Oxidoreductase</keyword>
<evidence type="ECO:0000256" key="4">
    <source>
        <dbReference type="ARBA" id="ARBA00023002"/>
    </source>
</evidence>
<dbReference type="GO" id="GO:0006585">
    <property type="term" value="P:dopamine biosynthetic process from tyrosine"/>
    <property type="evidence" value="ECO:0007669"/>
    <property type="project" value="TreeGrafter"/>
</dbReference>
<dbReference type="Pfam" id="PF00351">
    <property type="entry name" value="Biopterin_H"/>
    <property type="match status" value="1"/>
</dbReference>
<evidence type="ECO:0000256" key="3">
    <source>
        <dbReference type="ARBA" id="ARBA00022723"/>
    </source>
</evidence>
<dbReference type="GO" id="GO:0004511">
    <property type="term" value="F:tyrosine 3-monooxygenase activity"/>
    <property type="evidence" value="ECO:0007669"/>
    <property type="project" value="InterPro"/>
</dbReference>
<dbReference type="NCBIfam" id="TIGR01269">
    <property type="entry name" value="Tyr_3_monoox"/>
    <property type="match status" value="1"/>
</dbReference>
<dbReference type="FunFam" id="1.10.800.10:FF:000002">
    <property type="entry name" value="Tyrosine 3-monooxygenase"/>
    <property type="match status" value="1"/>
</dbReference>
<comment type="similarity">
    <text evidence="2">Belongs to the biopterin-dependent aromatic amino acid hydroxylase family.</text>
</comment>
<dbReference type="GO" id="GO:0005506">
    <property type="term" value="F:iron ion binding"/>
    <property type="evidence" value="ECO:0007669"/>
    <property type="project" value="InterPro"/>
</dbReference>
<keyword evidence="3 7" id="KW-0479">Metal-binding</keyword>
<comment type="cofactor">
    <cofactor evidence="1 7">
        <name>Fe(2+)</name>
        <dbReference type="ChEBI" id="CHEBI:29033"/>
    </cofactor>
</comment>
<organism evidence="9">
    <name type="scientific">Timema cristinae</name>
    <name type="common">Walking stick</name>
    <dbReference type="NCBI Taxonomy" id="61476"/>
    <lineage>
        <taxon>Eukaryota</taxon>
        <taxon>Metazoa</taxon>
        <taxon>Ecdysozoa</taxon>
        <taxon>Arthropoda</taxon>
        <taxon>Hexapoda</taxon>
        <taxon>Insecta</taxon>
        <taxon>Pterygota</taxon>
        <taxon>Neoptera</taxon>
        <taxon>Polyneoptera</taxon>
        <taxon>Phasmatodea</taxon>
        <taxon>Timematodea</taxon>
        <taxon>Timematoidea</taxon>
        <taxon>Timematidae</taxon>
        <taxon>Timema</taxon>
    </lineage>
</organism>
<dbReference type="PANTHER" id="PTHR11473:SF15">
    <property type="entry name" value="TYROSINE 3-MONOOXYGENASE"/>
    <property type="match status" value="1"/>
</dbReference>
<dbReference type="SUPFAM" id="SSF56534">
    <property type="entry name" value="Aromatic aminoacid monoxygenases, catalytic and oligomerization domains"/>
    <property type="match status" value="1"/>
</dbReference>
<dbReference type="InterPro" id="IPR036329">
    <property type="entry name" value="Aro-AA_hydroxylase_C_sf"/>
</dbReference>
<dbReference type="PROSITE" id="PS51410">
    <property type="entry name" value="BH4_AAA_HYDROXYL_2"/>
    <property type="match status" value="1"/>
</dbReference>
<evidence type="ECO:0000256" key="6">
    <source>
        <dbReference type="ARBA" id="ARBA00023033"/>
    </source>
</evidence>
<dbReference type="InterPro" id="IPR018301">
    <property type="entry name" value="ArAA_hydroxylase_Fe/CU_BS"/>
</dbReference>
<dbReference type="InterPro" id="IPR041903">
    <property type="entry name" value="Eu_TyrOH_cat"/>
</dbReference>
<gene>
    <name evidence="9" type="ORF">TCEB3V08_LOCUS8369</name>
</gene>
<dbReference type="InterPro" id="IPR001273">
    <property type="entry name" value="ArAA_hydroxylase"/>
</dbReference>
<dbReference type="AlphaFoldDB" id="A0A7R9D124"/>
<evidence type="ECO:0000256" key="1">
    <source>
        <dbReference type="ARBA" id="ARBA00001954"/>
    </source>
</evidence>
<proteinExistence type="inferred from homology"/>
<sequence>MTIRARLRCCKNESTNPAGILDVDYQRPNIAVVRSSSACVWQTDFRTWLPERQQTSRLFFSKRLQVLFFLFVIEEVKSVVAHKLEFAAFGVLSHSYKRTPHPSNNMMAVAAAQKNREMFAIKKSYSIESDIGKIGVLSRSRILGLPTDYTARINSVHHIRPNSAQHEIFEWYNAPLSRFTELPMMRKSVFEFRLDVLRNGYPARRRSLVDDARFETLVVKQTKQCVLEEARQRSNDAPEERVCENVVVVQEAKTISPEQQVFPVHLRQCKFLCDENVPCPDSDLTEEEMILSNAASESKESEEAIQKAALVLHMREGLNSLARILKSIEIYSKMGPSAPLSNPPLPIPPPLDPECRVFQNYGGGLTHLETRPSKRPGIQLDVLVKVDMSRRSLLLLIRSLRQSSSLGGVTLLSDNSVSVKDPWFPRHASELDSCNHLMTKYEPELDMNHPGFADKAYRERRKTIANIAFSYKHGDLIPHIDYKESEISTWTAVFNTVVDLCPKHACIEYQRVFALLRKEGIFTADRIPQLEEMSNFMKKHTGFSLRPAAGLLTARDFLASLAFRVFQSTQYVRHTSSPYHTPEPDCIHELLGHMPLLADPSFAQFSQEIGLASLGASDEEIEKLSTVYWFTVEFGLCKEHGEVKAYGAGLLSSYGELLHAISDKPEHRAFEPAKTAIQPYQDQEYQPIYYVAESFEDAKEKFRKWVSTGMTRTYEVRYNPHTQRIEVLDSVDRLDNVITQINTEMLHLTNALDKLKATLC</sequence>
<keyword evidence="6" id="KW-0503">Monooxygenase</keyword>
<name>A0A7R9D124_TIMCR</name>
<accession>A0A7R9D124</accession>
<evidence type="ECO:0000256" key="5">
    <source>
        <dbReference type="ARBA" id="ARBA00023004"/>
    </source>
</evidence>
<reference evidence="9" key="1">
    <citation type="submission" date="2020-11" db="EMBL/GenBank/DDBJ databases">
        <authorList>
            <person name="Tran Van P."/>
        </authorList>
    </citation>
    <scope>NUCLEOTIDE SEQUENCE</scope>
</reference>
<evidence type="ECO:0000259" key="8">
    <source>
        <dbReference type="PROSITE" id="PS51410"/>
    </source>
</evidence>
<feature type="binding site" evidence="7">
    <location>
        <position position="593"/>
    </location>
    <ligand>
        <name>Fe cation</name>
        <dbReference type="ChEBI" id="CHEBI:24875"/>
    </ligand>
</feature>
<dbReference type="GO" id="GO:0043204">
    <property type="term" value="C:perikaryon"/>
    <property type="evidence" value="ECO:0007669"/>
    <property type="project" value="TreeGrafter"/>
</dbReference>
<feature type="domain" description="Biopterin-dependent aromatic amino acid hydroxylase family profile" evidence="8">
    <location>
        <begin position="409"/>
        <end position="756"/>
    </location>
</feature>
<dbReference type="PANTHER" id="PTHR11473">
    <property type="entry name" value="AROMATIC AMINO ACID HYDROXYLASE"/>
    <property type="match status" value="1"/>
</dbReference>
<feature type="binding site" evidence="7">
    <location>
        <position position="633"/>
    </location>
    <ligand>
        <name>Fe cation</name>
        <dbReference type="ChEBI" id="CHEBI:24875"/>
    </ligand>
</feature>
<keyword evidence="5 7" id="KW-0408">Iron</keyword>
<dbReference type="CDD" id="cd03345">
    <property type="entry name" value="eu_TyrOH"/>
    <property type="match status" value="1"/>
</dbReference>
<dbReference type="InterPro" id="IPR005962">
    <property type="entry name" value="Tyr_3_mOase"/>
</dbReference>
<evidence type="ECO:0000256" key="7">
    <source>
        <dbReference type="PIRSR" id="PIRSR601273-2"/>
    </source>
</evidence>
<dbReference type="InterPro" id="IPR019774">
    <property type="entry name" value="Aromatic-AA_hydroxylase_C"/>
</dbReference>
<dbReference type="PRINTS" id="PR00372">
    <property type="entry name" value="FYWHYDRXLASE"/>
</dbReference>
<dbReference type="Gene3D" id="1.10.800.10">
    <property type="entry name" value="Aromatic amino acid hydroxylase"/>
    <property type="match status" value="1"/>
</dbReference>
<feature type="binding site" evidence="7">
    <location>
        <position position="588"/>
    </location>
    <ligand>
        <name>Fe cation</name>
        <dbReference type="ChEBI" id="CHEBI:24875"/>
    </ligand>
</feature>